<evidence type="ECO:0000313" key="2">
    <source>
        <dbReference type="Proteomes" id="UP000010796"/>
    </source>
</evidence>
<dbReference type="HOGENOM" id="CLU_2355272_0_0_10"/>
<accession>L0FXT8</accession>
<gene>
    <name evidence="1" type="ordered locus">Echvi_1843</name>
</gene>
<reference evidence="2" key="1">
    <citation type="submission" date="2012-02" db="EMBL/GenBank/DDBJ databases">
        <title>The complete genome of Echinicola vietnamensis DSM 17526.</title>
        <authorList>
            <person name="Lucas S."/>
            <person name="Copeland A."/>
            <person name="Lapidus A."/>
            <person name="Glavina del Rio T."/>
            <person name="Dalin E."/>
            <person name="Tice H."/>
            <person name="Bruce D."/>
            <person name="Goodwin L."/>
            <person name="Pitluck S."/>
            <person name="Peters L."/>
            <person name="Ovchinnikova G."/>
            <person name="Teshima H."/>
            <person name="Kyrpides N."/>
            <person name="Mavromatis K."/>
            <person name="Ivanova N."/>
            <person name="Brettin T."/>
            <person name="Detter J.C."/>
            <person name="Han C."/>
            <person name="Larimer F."/>
            <person name="Land M."/>
            <person name="Hauser L."/>
            <person name="Markowitz V."/>
            <person name="Cheng J.-F."/>
            <person name="Hugenholtz P."/>
            <person name="Woyke T."/>
            <person name="Wu D."/>
            <person name="Brambilla E."/>
            <person name="Klenk H.-P."/>
            <person name="Eisen J.A."/>
        </authorList>
    </citation>
    <scope>NUCLEOTIDE SEQUENCE [LARGE SCALE GENOMIC DNA]</scope>
    <source>
        <strain evidence="2">DSM 17526 / LMG 23754 / KMM 6221</strain>
    </source>
</reference>
<dbReference type="EMBL" id="CP003346">
    <property type="protein sequence ID" value="AGA78102.1"/>
    <property type="molecule type" value="Genomic_DNA"/>
</dbReference>
<dbReference type="Proteomes" id="UP000010796">
    <property type="component" value="Chromosome"/>
</dbReference>
<evidence type="ECO:0000313" key="1">
    <source>
        <dbReference type="EMBL" id="AGA78102.1"/>
    </source>
</evidence>
<keyword evidence="2" id="KW-1185">Reference proteome</keyword>
<dbReference type="AlphaFoldDB" id="L0FXT8"/>
<proteinExistence type="predicted"/>
<dbReference type="STRING" id="926556.Echvi_1843"/>
<protein>
    <submittedName>
        <fullName evidence="1">Uncharacterized protein</fullName>
    </submittedName>
</protein>
<name>L0FXT8_ECHVK</name>
<dbReference type="KEGG" id="evi:Echvi_1843"/>
<sequence length="96" mass="10959">MNLECKIHSFMVFFKYFVSFLLQSSLKACLLGLNGAPAHVYSRKIAPDLNFKLGPLLLGLATFDDLLYKSHASYAVFCSWKIQPFFFWCLVVELGQ</sequence>
<organism evidence="1 2">
    <name type="scientific">Echinicola vietnamensis (strain DSM 17526 / LMG 23754 / KMM 6221)</name>
    <dbReference type="NCBI Taxonomy" id="926556"/>
    <lineage>
        <taxon>Bacteria</taxon>
        <taxon>Pseudomonadati</taxon>
        <taxon>Bacteroidota</taxon>
        <taxon>Cytophagia</taxon>
        <taxon>Cytophagales</taxon>
        <taxon>Cyclobacteriaceae</taxon>
        <taxon>Echinicola</taxon>
    </lineage>
</organism>